<proteinExistence type="predicted"/>
<sequence>MPCGGGGAIILPPIRVTQTLVFIGLASNFNTHTKVSNLQTSLDSKIYPSNIPFLYSNKMYSTLETKKSKSDLKSKPLDSQSLISQLFNPKFLDSNSNLKPLYSRINVKIDSNCLESNVYKDSLKFLDSNPLILNRLISQLLSLIRHRNNKIYPLIKNNNIINICYNIFSNIKVNILNKSNNGFIAQRLIQGE</sequence>
<accession>A0A2U8FFI3</accession>
<gene>
    <name evidence="1" type="ORF">CDV25_09560</name>
</gene>
<dbReference type="RefSeq" id="WP_108911738.1">
    <property type="nucleotide sequence ID" value="NZ_CP021886.1"/>
</dbReference>
<organism evidence="1 2">
    <name type="scientific">Helicobacter apodemus</name>
    <dbReference type="NCBI Taxonomy" id="135569"/>
    <lineage>
        <taxon>Bacteria</taxon>
        <taxon>Pseudomonadati</taxon>
        <taxon>Campylobacterota</taxon>
        <taxon>Epsilonproteobacteria</taxon>
        <taxon>Campylobacterales</taxon>
        <taxon>Helicobacteraceae</taxon>
        <taxon>Helicobacter</taxon>
    </lineage>
</organism>
<reference evidence="1 2" key="1">
    <citation type="submission" date="2017-06" db="EMBL/GenBank/DDBJ databases">
        <title>Complete genome of Helicobacter apodemus.</title>
        <authorList>
            <person name="Cho S."/>
        </authorList>
    </citation>
    <scope>NUCLEOTIDE SEQUENCE [LARGE SCALE GENOMIC DNA]</scope>
    <source>
        <strain evidence="2">SNUVETPUB-15-01</strain>
    </source>
</reference>
<name>A0A2U8FFI3_9HELI</name>
<dbReference type="KEGG" id="had:CDV25_09560"/>
<dbReference type="EMBL" id="CP021886">
    <property type="protein sequence ID" value="AWI34979.1"/>
    <property type="molecule type" value="Genomic_DNA"/>
</dbReference>
<protein>
    <submittedName>
        <fullName evidence="1">Uncharacterized protein</fullName>
    </submittedName>
</protein>
<dbReference type="Proteomes" id="UP000244890">
    <property type="component" value="Chromosome"/>
</dbReference>
<evidence type="ECO:0000313" key="1">
    <source>
        <dbReference type="EMBL" id="AWI34979.1"/>
    </source>
</evidence>
<evidence type="ECO:0000313" key="2">
    <source>
        <dbReference type="Proteomes" id="UP000244890"/>
    </source>
</evidence>
<dbReference type="AlphaFoldDB" id="A0A2U8FFI3"/>